<feature type="transmembrane region" description="Helical" evidence="1">
    <location>
        <begin position="6"/>
        <end position="28"/>
    </location>
</feature>
<comment type="caution">
    <text evidence="2">The sequence shown here is derived from an EMBL/GenBank/DDBJ whole genome shotgun (WGS) entry which is preliminary data.</text>
</comment>
<sequence>MTVTRSILKIGEALIFLAVCGYLAYTMYNIDHLQGRQFRIVILIASVMTGIFGKIIAAVITAVIGIAGCFFLIVDKDDEGNKDKIVESKKV</sequence>
<protein>
    <submittedName>
        <fullName evidence="2">Uncharacterized protein</fullName>
    </submittedName>
</protein>
<keyword evidence="1" id="KW-1133">Transmembrane helix</keyword>
<feature type="transmembrane region" description="Helical" evidence="1">
    <location>
        <begin position="40"/>
        <end position="73"/>
    </location>
</feature>
<evidence type="ECO:0000313" key="2">
    <source>
        <dbReference type="EMBL" id="RPD39633.1"/>
    </source>
</evidence>
<organism evidence="2 3">
    <name type="scientific">Chitinophaga barathri</name>
    <dbReference type="NCBI Taxonomy" id="1647451"/>
    <lineage>
        <taxon>Bacteria</taxon>
        <taxon>Pseudomonadati</taxon>
        <taxon>Bacteroidota</taxon>
        <taxon>Chitinophagia</taxon>
        <taxon>Chitinophagales</taxon>
        <taxon>Chitinophagaceae</taxon>
        <taxon>Chitinophaga</taxon>
    </lineage>
</organism>
<keyword evidence="1" id="KW-0472">Membrane</keyword>
<accession>A0A3N4MW59</accession>
<dbReference type="AlphaFoldDB" id="A0A3N4MW59"/>
<evidence type="ECO:0000313" key="3">
    <source>
        <dbReference type="Proteomes" id="UP000279089"/>
    </source>
</evidence>
<dbReference type="Proteomes" id="UP000279089">
    <property type="component" value="Unassembled WGS sequence"/>
</dbReference>
<reference evidence="3" key="1">
    <citation type="submission" date="2018-11" db="EMBL/GenBank/DDBJ databases">
        <title>Chitinophaga lutea sp.nov., isolate from arsenic contaminated soil.</title>
        <authorList>
            <person name="Zong Y."/>
        </authorList>
    </citation>
    <scope>NUCLEOTIDE SEQUENCE [LARGE SCALE GENOMIC DNA]</scope>
    <source>
        <strain evidence="3">YLT18</strain>
    </source>
</reference>
<keyword evidence="1" id="KW-0812">Transmembrane</keyword>
<proteinExistence type="predicted"/>
<dbReference type="EMBL" id="RMBX01000010">
    <property type="protein sequence ID" value="RPD39633.1"/>
    <property type="molecule type" value="Genomic_DNA"/>
</dbReference>
<keyword evidence="3" id="KW-1185">Reference proteome</keyword>
<evidence type="ECO:0000256" key="1">
    <source>
        <dbReference type="SAM" id="Phobius"/>
    </source>
</evidence>
<name>A0A3N4MW59_9BACT</name>
<dbReference type="RefSeq" id="WP_120515771.1">
    <property type="nucleotide sequence ID" value="NZ_QXZY01000004.1"/>
</dbReference>
<gene>
    <name evidence="2" type="ORF">EG028_18480</name>
</gene>